<evidence type="ECO:0000259" key="2">
    <source>
        <dbReference type="PROSITE" id="PS50003"/>
    </source>
</evidence>
<feature type="compositionally biased region" description="Polar residues" evidence="1">
    <location>
        <begin position="749"/>
        <end position="766"/>
    </location>
</feature>
<feature type="compositionally biased region" description="Basic and acidic residues" evidence="1">
    <location>
        <begin position="1249"/>
        <end position="1266"/>
    </location>
</feature>
<proteinExistence type="predicted"/>
<feature type="compositionally biased region" description="Polar residues" evidence="1">
    <location>
        <begin position="122"/>
        <end position="133"/>
    </location>
</feature>
<dbReference type="Pfam" id="PF00169">
    <property type="entry name" value="PH"/>
    <property type="match status" value="1"/>
</dbReference>
<feature type="compositionally biased region" description="Basic and acidic residues" evidence="1">
    <location>
        <begin position="446"/>
        <end position="456"/>
    </location>
</feature>
<dbReference type="PANTHER" id="PTHR38700">
    <property type="entry name" value="YALI0E22418P"/>
    <property type="match status" value="1"/>
</dbReference>
<dbReference type="InterPro" id="IPR001849">
    <property type="entry name" value="PH_domain"/>
</dbReference>
<dbReference type="Gene3D" id="2.30.29.30">
    <property type="entry name" value="Pleckstrin-homology domain (PH domain)/Phosphotyrosine-binding domain (PTB)"/>
    <property type="match status" value="1"/>
</dbReference>
<feature type="compositionally biased region" description="Acidic residues" evidence="1">
    <location>
        <begin position="457"/>
        <end position="479"/>
    </location>
</feature>
<dbReference type="InterPro" id="IPR029071">
    <property type="entry name" value="Ubiquitin-like_domsf"/>
</dbReference>
<feature type="region of interest" description="Disordered" evidence="1">
    <location>
        <begin position="742"/>
        <end position="913"/>
    </location>
</feature>
<dbReference type="SUPFAM" id="SSF54236">
    <property type="entry name" value="Ubiquitin-like"/>
    <property type="match status" value="1"/>
</dbReference>
<feature type="compositionally biased region" description="Polar residues" evidence="1">
    <location>
        <begin position="848"/>
        <end position="858"/>
    </location>
</feature>
<dbReference type="HOGENOM" id="CLU_263432_0_0_1"/>
<feature type="region of interest" description="Disordered" evidence="1">
    <location>
        <begin position="177"/>
        <end position="236"/>
    </location>
</feature>
<dbReference type="eggNOG" id="ENOG502S2MX">
    <property type="taxonomic scope" value="Eukaryota"/>
</dbReference>
<dbReference type="SMART" id="SM00233">
    <property type="entry name" value="PH"/>
    <property type="match status" value="1"/>
</dbReference>
<dbReference type="InterPro" id="IPR011993">
    <property type="entry name" value="PH-like_dom_sf"/>
</dbReference>
<feature type="compositionally biased region" description="Acidic residues" evidence="1">
    <location>
        <begin position="407"/>
        <end position="418"/>
    </location>
</feature>
<dbReference type="PANTHER" id="PTHR38700:SF1">
    <property type="entry name" value="PH DOMAIN-CONTAINING PROTEIN"/>
    <property type="match status" value="1"/>
</dbReference>
<name>V5ES07_KALBG</name>
<feature type="compositionally biased region" description="Polar residues" evidence="1">
    <location>
        <begin position="593"/>
        <end position="602"/>
    </location>
</feature>
<dbReference type="AlphaFoldDB" id="V5ES07"/>
<evidence type="ECO:0000313" key="4">
    <source>
        <dbReference type="Proteomes" id="UP000019377"/>
    </source>
</evidence>
<dbReference type="OrthoDB" id="43122at2759"/>
<feature type="region of interest" description="Disordered" evidence="1">
    <location>
        <begin position="1151"/>
        <end position="1194"/>
    </location>
</feature>
<feature type="domain" description="PH" evidence="2">
    <location>
        <begin position="1022"/>
        <end position="1130"/>
    </location>
</feature>
<gene>
    <name evidence="3" type="ORF">PSEUBRA_SCAF9g01399</name>
</gene>
<dbReference type="STRING" id="1365824.V5ES07"/>
<reference evidence="4" key="1">
    <citation type="journal article" date="2013" name="Genome Announc.">
        <title>Draft genome sequence of Pseudozyma brasiliensis sp. nov. strain GHG001, a high producer of endo-1,4-xylanase isolated from an insect pest of sugarcane.</title>
        <authorList>
            <person name="Oliveira J.V.D.C."/>
            <person name="dos Santos R.A.C."/>
            <person name="Borges T.A."/>
            <person name="Riano-Pachon D.M."/>
            <person name="Goldman G.H."/>
        </authorList>
    </citation>
    <scope>NUCLEOTIDE SEQUENCE [LARGE SCALE GENOMIC DNA]</scope>
    <source>
        <strain evidence="4">GHG001</strain>
    </source>
</reference>
<feature type="compositionally biased region" description="Gly residues" evidence="1">
    <location>
        <begin position="420"/>
        <end position="442"/>
    </location>
</feature>
<feature type="compositionally biased region" description="Low complexity" evidence="1">
    <location>
        <begin position="54"/>
        <end position="78"/>
    </location>
</feature>
<feature type="compositionally biased region" description="Basic residues" evidence="1">
    <location>
        <begin position="79"/>
        <end position="88"/>
    </location>
</feature>
<dbReference type="Gene3D" id="3.10.20.90">
    <property type="entry name" value="Phosphatidylinositol 3-kinase Catalytic Subunit, Chain A, domain 1"/>
    <property type="match status" value="1"/>
</dbReference>
<accession>V5ES07</accession>
<protein>
    <recommendedName>
        <fullName evidence="2">PH domain-containing protein</fullName>
    </recommendedName>
</protein>
<evidence type="ECO:0000256" key="1">
    <source>
        <dbReference type="SAM" id="MobiDB-lite"/>
    </source>
</evidence>
<feature type="compositionally biased region" description="Low complexity" evidence="1">
    <location>
        <begin position="1176"/>
        <end position="1190"/>
    </location>
</feature>
<dbReference type="SUPFAM" id="SSF50729">
    <property type="entry name" value="PH domain-like"/>
    <property type="match status" value="1"/>
</dbReference>
<feature type="region of interest" description="Disordered" evidence="1">
    <location>
        <begin position="50"/>
        <end position="136"/>
    </location>
</feature>
<feature type="region of interest" description="Disordered" evidence="1">
    <location>
        <begin position="387"/>
        <end position="657"/>
    </location>
</feature>
<feature type="region of interest" description="Disordered" evidence="1">
    <location>
        <begin position="1246"/>
        <end position="1277"/>
    </location>
</feature>
<dbReference type="OMA" id="DEMSICQ"/>
<feature type="compositionally biased region" description="Low complexity" evidence="1">
    <location>
        <begin position="811"/>
        <end position="825"/>
    </location>
</feature>
<feature type="compositionally biased region" description="Low complexity" evidence="1">
    <location>
        <begin position="859"/>
        <end position="872"/>
    </location>
</feature>
<keyword evidence="4" id="KW-1185">Reference proteome</keyword>
<dbReference type="Proteomes" id="UP000019377">
    <property type="component" value="Unassembled WGS sequence"/>
</dbReference>
<dbReference type="EMBL" id="KI545895">
    <property type="protein sequence ID" value="EST04649.1"/>
    <property type="molecule type" value="Genomic_DNA"/>
</dbReference>
<evidence type="ECO:0000313" key="3">
    <source>
        <dbReference type="EMBL" id="EST04649.1"/>
    </source>
</evidence>
<dbReference type="CDD" id="cd00821">
    <property type="entry name" value="PH"/>
    <property type="match status" value="1"/>
</dbReference>
<sequence>MTRPRKQSIVPDTPTFAIRDAAWGARPRAEPSRLLPAVSDTFAAGPAIMTRMDSNGIGSSSRWSSGSESDGESAMSIKSGRKFSKGRKSLAASRKNSVAALREASEMSPESGARQARRSSKSRTSGQTDTVAQVLSVPSKPALPSLSKRLLLNGLPNLRKKSFPNLNDEPAIIRHPTNADLRSRGWSSAPHASSMTPKAAFSGSASQDKSLPPSPLFEAASTVRSRSRTAEIAPPKNLRHLRQFSSNANLKTLRKIVPGDVFKSHQANITPVNSADVASPSSTSVANEEPLPAISGSASQATAMADEPAGSIKIVESIAPFPILVDRRQAKMKKARRIRKQNDRFPRHNSWSDLGLQWIAEQGADAFERLAAEGLPSSVILMAAGASSHRSNRVLNGGAAGGGGGDGDSDGSDTDDYGSSDGGGGAGGSGGFGGAGGAGGGRRPSMGRDDADKSSDEDAEDSDEDEAAEAMTDEDSEDDYGAKESSAAARAGRRGVMPAVPARGASIPTAAPEADAAADSDSSDDRPLGQLVDDPKAVQKALRAKERRRHFDMAAKALEGKGSSSATPSSSGHARPAVQQQGKSPDQPVVNPNELSQRLNRVQQRRERAHAPNGAGVQRSQTVARPDGERPAAAVSRSKSVRTAPAERYAHPGMRARTPSEAALRAKAMTQAGPHGPSPISPTPPQFAMMPELPSNAMATVVAAQKAMAMAQANPTPASLAQAQALATSATAALNAATAQVKRGGPSPVATTFNHGQLGEQTTTSPRMMDGVELPGARHRTDSRGQTLPFGSSGGGSSAIPATAPTHQPGVLQRLRSRSVSRNQVPLTINTAAAPPLPDLPRPDTASKDSQASSSPRSAHTATFAALAQAAAHHGRPSGDGSMAHGDTSMHRNASAQHTNAAPTSNESGSSLHVTSIVPRQPHKVFILSRQRFTVVEVPVSARARDLALEVIERERLPMDDSKGGWVVFDCSAQLGIERPLREYEMITDVVNVRAHPKTDFLLIKRTELSPYLSLRSVPSSSPALAGWVYVQDRKKKWNKRWLELRDHGLYHAKNEKGKDEMSICQISTFDVYLVDSSAVKMPKANGFALRSQDPITMFEKPDQDYVHYFSLTDPAAHRDWVRAILNARTYILRQEKAILFQVESPLSSQEAAPGVTASGGLARAMTSRRPPNTRAAEGASESGHGSASGPSPLIDSSAFAGPFAKGSLLADKAISDAKVALRGHAPGAPVTGAFNELSLMDQQALRSNEARRREEAAERQRRMKAEGQPLIDLVRK</sequence>
<feature type="compositionally biased region" description="Polar residues" evidence="1">
    <location>
        <begin position="891"/>
        <end position="913"/>
    </location>
</feature>
<feature type="compositionally biased region" description="Basic and acidic residues" evidence="1">
    <location>
        <begin position="523"/>
        <end position="537"/>
    </location>
</feature>
<dbReference type="PROSITE" id="PS50003">
    <property type="entry name" value="PH_DOMAIN"/>
    <property type="match status" value="1"/>
</dbReference>
<organism evidence="3 4">
    <name type="scientific">Kalmanozyma brasiliensis (strain GHG001)</name>
    <name type="common">Yeast</name>
    <name type="synonym">Pseudozyma brasiliensis</name>
    <dbReference type="NCBI Taxonomy" id="1365824"/>
    <lineage>
        <taxon>Eukaryota</taxon>
        <taxon>Fungi</taxon>
        <taxon>Dikarya</taxon>
        <taxon>Basidiomycota</taxon>
        <taxon>Ustilaginomycotina</taxon>
        <taxon>Ustilaginomycetes</taxon>
        <taxon>Ustilaginales</taxon>
        <taxon>Ustilaginaceae</taxon>
        <taxon>Kalmanozyma</taxon>
    </lineage>
</organism>